<evidence type="ECO:0000256" key="1">
    <source>
        <dbReference type="ARBA" id="ARBA00009981"/>
    </source>
</evidence>
<gene>
    <name evidence="3" type="ORF">P378_13920</name>
</gene>
<protein>
    <recommendedName>
        <fullName evidence="2">Antitoxin</fullName>
    </recommendedName>
</protein>
<dbReference type="Pfam" id="PF02604">
    <property type="entry name" value="PhdYeFM_antitox"/>
    <property type="match status" value="1"/>
</dbReference>
<dbReference type="PANTHER" id="PTHR33713:SF10">
    <property type="entry name" value="ANTITOXIN YAFN"/>
    <property type="match status" value="1"/>
</dbReference>
<dbReference type="SUPFAM" id="SSF143120">
    <property type="entry name" value="YefM-like"/>
    <property type="match status" value="1"/>
</dbReference>
<comment type="similarity">
    <text evidence="1 2">Belongs to the phD/YefM antitoxin family.</text>
</comment>
<name>A0A2C6MEK6_9FIRM</name>
<dbReference type="RefSeq" id="WP_099083469.1">
    <property type="nucleotide sequence ID" value="NZ_AWQQ01000079.1"/>
</dbReference>
<keyword evidence="4" id="KW-1185">Reference proteome</keyword>
<dbReference type="PANTHER" id="PTHR33713">
    <property type="entry name" value="ANTITOXIN YAFN-RELATED"/>
    <property type="match status" value="1"/>
</dbReference>
<evidence type="ECO:0000313" key="3">
    <source>
        <dbReference type="EMBL" id="PHJ37793.1"/>
    </source>
</evidence>
<dbReference type="EMBL" id="AWQQ01000079">
    <property type="protein sequence ID" value="PHJ37793.1"/>
    <property type="molecule type" value="Genomic_DNA"/>
</dbReference>
<accession>A0A2C6MEK6</accession>
<dbReference type="AlphaFoldDB" id="A0A2C6MEK6"/>
<proteinExistence type="inferred from homology"/>
<comment type="caution">
    <text evidence="3">The sequence shown here is derived from an EMBL/GenBank/DDBJ whole genome shotgun (WGS) entry which is preliminary data.</text>
</comment>
<dbReference type="InterPro" id="IPR051405">
    <property type="entry name" value="phD/YefM_antitoxin"/>
</dbReference>
<organism evidence="3 4">
    <name type="scientific">Desulforamulus profundi</name>
    <dbReference type="NCBI Taxonomy" id="1383067"/>
    <lineage>
        <taxon>Bacteria</taxon>
        <taxon>Bacillati</taxon>
        <taxon>Bacillota</taxon>
        <taxon>Clostridia</taxon>
        <taxon>Eubacteriales</taxon>
        <taxon>Peptococcaceae</taxon>
        <taxon>Desulforamulus</taxon>
    </lineage>
</organism>
<dbReference type="Gene3D" id="3.40.1620.10">
    <property type="entry name" value="YefM-like domain"/>
    <property type="match status" value="1"/>
</dbReference>
<comment type="function">
    <text evidence="2">Antitoxin component of a type II toxin-antitoxin (TA) system.</text>
</comment>
<evidence type="ECO:0000256" key="2">
    <source>
        <dbReference type="RuleBase" id="RU362080"/>
    </source>
</evidence>
<dbReference type="InterPro" id="IPR036165">
    <property type="entry name" value="YefM-like_sf"/>
</dbReference>
<dbReference type="OrthoDB" id="1807935at2"/>
<dbReference type="InterPro" id="IPR006442">
    <property type="entry name" value="Antitoxin_Phd/YefM"/>
</dbReference>
<reference evidence="3 4" key="1">
    <citation type="submission" date="2013-09" db="EMBL/GenBank/DDBJ databases">
        <title>Biodegradation of hydrocarbons in the deep terrestrial subsurface : characterization of a microbial consortium composed of two Desulfotomaculum species originating from a deep geological formation.</title>
        <authorList>
            <person name="Aullo T."/>
            <person name="Berlendis S."/>
            <person name="Lascourreges J.-F."/>
            <person name="Dessort D."/>
            <person name="Saint-Laurent S."/>
            <person name="Schraauwers B."/>
            <person name="Mas J."/>
            <person name="Magot M."/>
            <person name="Ranchou-Peyruse A."/>
        </authorList>
    </citation>
    <scope>NUCLEOTIDE SEQUENCE [LARGE SCALE GENOMIC DNA]</scope>
    <source>
        <strain evidence="3 4">Bs107</strain>
    </source>
</reference>
<sequence length="97" mass="11312">MRMINVTDLRRNAKDVLSEVIVSKQPVVILQRSKPVAYLVDAESFESLQHEGKNFNEKRKNILDRVFQLQEKVADRVGIQEDSTPLIRELREGIRHE</sequence>
<dbReference type="NCBIfam" id="TIGR01552">
    <property type="entry name" value="phd_fam"/>
    <property type="match status" value="1"/>
</dbReference>
<evidence type="ECO:0000313" key="4">
    <source>
        <dbReference type="Proteomes" id="UP000222564"/>
    </source>
</evidence>
<dbReference type="Proteomes" id="UP000222564">
    <property type="component" value="Unassembled WGS sequence"/>
</dbReference>